<dbReference type="AlphaFoldDB" id="A0A0K1Q473"/>
<keyword evidence="2" id="KW-1185">Reference proteome</keyword>
<gene>
    <name evidence="1" type="ORF">AKJ09_07294</name>
</gene>
<dbReference type="KEGG" id="llu:AKJ09_07294"/>
<dbReference type="PATRIC" id="fig|1391654.3.peg.7409"/>
<proteinExistence type="predicted"/>
<accession>A0A0K1Q473</accession>
<dbReference type="EMBL" id="CP012333">
    <property type="protein sequence ID" value="AKV00631.1"/>
    <property type="molecule type" value="Genomic_DNA"/>
</dbReference>
<evidence type="ECO:0000313" key="1">
    <source>
        <dbReference type="EMBL" id="AKV00631.1"/>
    </source>
</evidence>
<evidence type="ECO:0000313" key="2">
    <source>
        <dbReference type="Proteomes" id="UP000064967"/>
    </source>
</evidence>
<organism evidence="1 2">
    <name type="scientific">Labilithrix luteola</name>
    <dbReference type="NCBI Taxonomy" id="1391654"/>
    <lineage>
        <taxon>Bacteria</taxon>
        <taxon>Pseudomonadati</taxon>
        <taxon>Myxococcota</taxon>
        <taxon>Polyangia</taxon>
        <taxon>Polyangiales</taxon>
        <taxon>Labilitrichaceae</taxon>
        <taxon>Labilithrix</taxon>
    </lineage>
</organism>
<protein>
    <submittedName>
        <fullName evidence="1">Uncharacterized protein</fullName>
    </submittedName>
</protein>
<reference evidence="1 2" key="1">
    <citation type="submission" date="2015-08" db="EMBL/GenBank/DDBJ databases">
        <authorList>
            <person name="Babu N.S."/>
            <person name="Beckwith C.J."/>
            <person name="Beseler K.G."/>
            <person name="Brison A."/>
            <person name="Carone J.V."/>
            <person name="Caskin T.P."/>
            <person name="Diamond M."/>
            <person name="Durham M.E."/>
            <person name="Foxe J.M."/>
            <person name="Go M."/>
            <person name="Henderson B.A."/>
            <person name="Jones I.B."/>
            <person name="McGettigan J.A."/>
            <person name="Micheletti S.J."/>
            <person name="Nasrallah M.E."/>
            <person name="Ortiz D."/>
            <person name="Piller C.R."/>
            <person name="Privatt S.R."/>
            <person name="Schneider S.L."/>
            <person name="Sharp S."/>
            <person name="Smith T.C."/>
            <person name="Stanton J.D."/>
            <person name="Ullery H.E."/>
            <person name="Wilson R.J."/>
            <person name="Serrano M.G."/>
            <person name="Buck G."/>
            <person name="Lee V."/>
            <person name="Wang Y."/>
            <person name="Carvalho R."/>
            <person name="Voegtly L."/>
            <person name="Shi R."/>
            <person name="Duckworth R."/>
            <person name="Johnson A."/>
            <person name="Loviza R."/>
            <person name="Walstead R."/>
            <person name="Shah Z."/>
            <person name="Kiflezghi M."/>
            <person name="Wade K."/>
            <person name="Ball S.L."/>
            <person name="Bradley K.W."/>
            <person name="Asai D.J."/>
            <person name="Bowman C.A."/>
            <person name="Russell D.A."/>
            <person name="Pope W.H."/>
            <person name="Jacobs-Sera D."/>
            <person name="Hendrix R.W."/>
            <person name="Hatfull G.F."/>
        </authorList>
    </citation>
    <scope>NUCLEOTIDE SEQUENCE [LARGE SCALE GENOMIC DNA]</scope>
    <source>
        <strain evidence="1 2">DSM 27648</strain>
    </source>
</reference>
<dbReference type="STRING" id="1391654.AKJ09_07294"/>
<dbReference type="RefSeq" id="WP_146651888.1">
    <property type="nucleotide sequence ID" value="NZ_CP012333.1"/>
</dbReference>
<sequence length="266" mass="29323">MAKDPRATFTIRTVDQLTIEGEKSFRHVGLYADLKDVLARAKYPFRVLPEASEGRLDRALLLNLTFWSADSGGDILTRDEIDADVVCHAAWHHLAARAFGGTGEKPSVDSLFLGEAIASAFDVYLVGRLLGHSPDASFLETQVPAMADATDAAGMSEEDFEAMLQSIADDPDRAFEDLRQLLVDATTKLFACRTAEEGYAALTSFDGHRFAALLHRYELSNWVLYARAYAGNQGDDARVRTVDKTLRAHEASLDWLTENWVLPAIA</sequence>
<dbReference type="Proteomes" id="UP000064967">
    <property type="component" value="Chromosome"/>
</dbReference>
<name>A0A0K1Q473_9BACT</name>
<dbReference type="OrthoDB" id="5505614at2"/>